<dbReference type="EMBL" id="SMFZ01000001">
    <property type="protein sequence ID" value="TCK26823.1"/>
    <property type="molecule type" value="Genomic_DNA"/>
</dbReference>
<sequence>MRRPRMGGRRLVVLATTTALVTGGGIATAPFVFAAPAADPAAEGSWSVPFEEGGAGTPRCETVPNDGPNDERDRLQCKPTAVTSAMQPDGRVLYGNGIEAEENAEETVVPALSPEARDGRTRVLDLRDGKPTWTKPDNERTDGDNPNIQPGRTSDDCLTQDPLGVAGVPGRPGDGLVGSTNGALGGPQANPTCSPDDVQDNDGDIFCADIAQLPDGRNLLVGGTDWYNEPSILEKADGDPANVGVIELEGLRSARIFDGEKNRWDATGSMKYGRWYPTVTTMPDGKVTAVSGTTKLIKSTQGSQVRRTETYDPATGQWTEDYTGPNSEKTLPQNARMYLTPNGKLFYSGDGQMFGPFGQAADEALYAQQGFFNPETKEWENAGLTLPRSSPASVALPMKAPYDKMTILRAGGNFGPPPGTYVATPTTTLTSVDKEGKVTNEPGPLMNEGRWFSQPTPLPDGQTLLTNGARNDEVVFPGAELPVKTPELYNPDTKTFTQMALPERARTYHNNGLLLPNGQVLIGGNSPISLGYGIQRDAVPGITGNNDKDPSFELFSPPYLHKGDRPNIDGVQKGVAWGEDFDIATGNAGDISKVMLMRMPSPQHVMDSDTRTLELPFQKKDDGTLSASTPQDGVAAPPGYYYLFVNRTAQDGSSIPSVARIVHVGDQSDGGEALQPMGPETVDGFQPNGATQTEPNTILDNPPNPLQTPTVPGQTDPLGVPKGIPGVSGNVDDPNNTGIGQAPPNVNGDGSEPEQGPPGGSTSDDGRSSGSGQQPGLLPNLGGGASEGRRGHGRRKHPRSIS</sequence>
<feature type="domain" description="Glyoxal oxidase N-terminal" evidence="4">
    <location>
        <begin position="446"/>
        <end position="529"/>
    </location>
</feature>
<keyword evidence="1 3" id="KW-0732">Signal</keyword>
<dbReference type="GO" id="GO:0005975">
    <property type="term" value="P:carbohydrate metabolic process"/>
    <property type="evidence" value="ECO:0007669"/>
    <property type="project" value="UniProtKB-ARBA"/>
</dbReference>
<feature type="compositionally biased region" description="Low complexity" evidence="2">
    <location>
        <begin position="748"/>
        <end position="780"/>
    </location>
</feature>
<dbReference type="PANTHER" id="PTHR32208">
    <property type="entry name" value="SECRETED PROTEIN-RELATED"/>
    <property type="match status" value="1"/>
</dbReference>
<dbReference type="SUPFAM" id="SSF50965">
    <property type="entry name" value="Galactose oxidase, central domain"/>
    <property type="match status" value="1"/>
</dbReference>
<dbReference type="Pfam" id="PF09118">
    <property type="entry name" value="GO-like_E_set"/>
    <property type="match status" value="1"/>
</dbReference>
<proteinExistence type="predicted"/>
<evidence type="ECO:0000256" key="3">
    <source>
        <dbReference type="SAM" id="SignalP"/>
    </source>
</evidence>
<reference evidence="6 7" key="1">
    <citation type="submission" date="2019-03" db="EMBL/GenBank/DDBJ databases">
        <title>Sequencing the genomes of 1000 actinobacteria strains.</title>
        <authorList>
            <person name="Klenk H.-P."/>
        </authorList>
    </citation>
    <scope>NUCLEOTIDE SEQUENCE [LARGE SCALE GENOMIC DNA]</scope>
    <source>
        <strain evidence="6 7">DSM 44969</strain>
    </source>
</reference>
<organism evidence="6 7">
    <name type="scientific">Pseudonocardia endophytica</name>
    <dbReference type="NCBI Taxonomy" id="401976"/>
    <lineage>
        <taxon>Bacteria</taxon>
        <taxon>Bacillati</taxon>
        <taxon>Actinomycetota</taxon>
        <taxon>Actinomycetes</taxon>
        <taxon>Pseudonocardiales</taxon>
        <taxon>Pseudonocardiaceae</taxon>
        <taxon>Pseudonocardia</taxon>
    </lineage>
</organism>
<feature type="region of interest" description="Disordered" evidence="2">
    <location>
        <begin position="52"/>
        <end position="74"/>
    </location>
</feature>
<keyword evidence="7" id="KW-1185">Reference proteome</keyword>
<evidence type="ECO:0000259" key="4">
    <source>
        <dbReference type="Pfam" id="PF07250"/>
    </source>
</evidence>
<evidence type="ECO:0000313" key="7">
    <source>
        <dbReference type="Proteomes" id="UP000295560"/>
    </source>
</evidence>
<feature type="domain" description="Galactose oxidase-like Early set" evidence="5">
    <location>
        <begin position="565"/>
        <end position="664"/>
    </location>
</feature>
<evidence type="ECO:0000256" key="1">
    <source>
        <dbReference type="ARBA" id="ARBA00022729"/>
    </source>
</evidence>
<evidence type="ECO:0000259" key="5">
    <source>
        <dbReference type="Pfam" id="PF09118"/>
    </source>
</evidence>
<dbReference type="OrthoDB" id="535891at2"/>
<evidence type="ECO:0000313" key="6">
    <source>
        <dbReference type="EMBL" id="TCK26823.1"/>
    </source>
</evidence>
<protein>
    <submittedName>
        <fullName evidence="6">Uncharacterized protein DUF1929</fullName>
    </submittedName>
</protein>
<dbReference type="Pfam" id="PF07250">
    <property type="entry name" value="Glyoxal_oxid_N"/>
    <property type="match status" value="1"/>
</dbReference>
<feature type="signal peptide" evidence="3">
    <location>
        <begin position="1"/>
        <end position="34"/>
    </location>
</feature>
<dbReference type="AlphaFoldDB" id="A0A4R1HZ18"/>
<feature type="chain" id="PRO_5020830250" evidence="3">
    <location>
        <begin position="35"/>
        <end position="802"/>
    </location>
</feature>
<evidence type="ECO:0000256" key="2">
    <source>
        <dbReference type="SAM" id="MobiDB-lite"/>
    </source>
</evidence>
<name>A0A4R1HZ18_PSEEN</name>
<feature type="compositionally biased region" description="Basic and acidic residues" evidence="2">
    <location>
        <begin position="127"/>
        <end position="143"/>
    </location>
</feature>
<dbReference type="InterPro" id="IPR037293">
    <property type="entry name" value="Gal_Oxidase_central_sf"/>
</dbReference>
<dbReference type="SUPFAM" id="SSF81296">
    <property type="entry name" value="E set domains"/>
    <property type="match status" value="1"/>
</dbReference>
<dbReference type="PANTHER" id="PTHR32208:SF21">
    <property type="entry name" value="LOW QUALITY PROTEIN: ALDEHYDE OXIDASE GLOX-LIKE"/>
    <property type="match status" value="1"/>
</dbReference>
<feature type="region of interest" description="Disordered" evidence="2">
    <location>
        <begin position="127"/>
        <end position="159"/>
    </location>
</feature>
<feature type="compositionally biased region" description="Polar residues" evidence="2">
    <location>
        <begin position="688"/>
        <end position="699"/>
    </location>
</feature>
<dbReference type="Gene3D" id="2.130.10.80">
    <property type="entry name" value="Galactose oxidase/kelch, beta-propeller"/>
    <property type="match status" value="1"/>
</dbReference>
<dbReference type="InterPro" id="IPR009880">
    <property type="entry name" value="Glyoxal_oxidase_N"/>
</dbReference>
<dbReference type="InterPro" id="IPR011043">
    <property type="entry name" value="Gal_Oxase/kelch_b-propeller"/>
</dbReference>
<dbReference type="InterPro" id="IPR013783">
    <property type="entry name" value="Ig-like_fold"/>
</dbReference>
<dbReference type="CDD" id="cd02851">
    <property type="entry name" value="E_set_GO_C"/>
    <property type="match status" value="1"/>
</dbReference>
<feature type="region of interest" description="Disordered" evidence="2">
    <location>
        <begin position="667"/>
        <end position="802"/>
    </location>
</feature>
<feature type="compositionally biased region" description="Basic residues" evidence="2">
    <location>
        <begin position="791"/>
        <end position="802"/>
    </location>
</feature>
<accession>A0A4R1HZ18</accession>
<dbReference type="InterPro" id="IPR014756">
    <property type="entry name" value="Ig_E-set"/>
</dbReference>
<dbReference type="Gene3D" id="2.60.40.10">
    <property type="entry name" value="Immunoglobulins"/>
    <property type="match status" value="1"/>
</dbReference>
<comment type="caution">
    <text evidence="6">The sequence shown here is derived from an EMBL/GenBank/DDBJ whole genome shotgun (WGS) entry which is preliminary data.</text>
</comment>
<gene>
    <name evidence="6" type="ORF">EV378_2668</name>
</gene>
<dbReference type="InterPro" id="IPR015202">
    <property type="entry name" value="GO-like_E_set"/>
</dbReference>
<dbReference type="Proteomes" id="UP000295560">
    <property type="component" value="Unassembled WGS sequence"/>
</dbReference>
<dbReference type="RefSeq" id="WP_132424636.1">
    <property type="nucleotide sequence ID" value="NZ_SMFZ01000001.1"/>
</dbReference>